<sequence>MRNPRKGKRFPPAGVEMEHWQSSEQPWKDVPALGRDRILLLGLSVAQWQEQETCDLRGLFTSTSLSHLLPHPR</sequence>
<accession>A0A3L8S0T5</accession>
<keyword evidence="3" id="KW-1185">Reference proteome</keyword>
<proteinExistence type="predicted"/>
<gene>
    <name evidence="2" type="ORF">DV515_00013422</name>
</gene>
<reference evidence="2 3" key="1">
    <citation type="journal article" date="2018" name="Proc. R. Soc. B">
        <title>A non-coding region near Follistatin controls head colour polymorphism in the Gouldian finch.</title>
        <authorList>
            <person name="Toomey M.B."/>
            <person name="Marques C.I."/>
            <person name="Andrade P."/>
            <person name="Araujo P.M."/>
            <person name="Sabatino S."/>
            <person name="Gazda M.A."/>
            <person name="Afonso S."/>
            <person name="Lopes R.J."/>
            <person name="Corbo J.C."/>
            <person name="Carneiro M."/>
        </authorList>
    </citation>
    <scope>NUCLEOTIDE SEQUENCE [LARGE SCALE GENOMIC DNA]</scope>
    <source>
        <strain evidence="2">Red01</strain>
        <tissue evidence="2">Muscle</tissue>
    </source>
</reference>
<evidence type="ECO:0000313" key="2">
    <source>
        <dbReference type="EMBL" id="RLV93585.1"/>
    </source>
</evidence>
<feature type="region of interest" description="Disordered" evidence="1">
    <location>
        <begin position="1"/>
        <end position="25"/>
    </location>
</feature>
<protein>
    <submittedName>
        <fullName evidence="2">Uncharacterized protein</fullName>
    </submittedName>
</protein>
<evidence type="ECO:0000313" key="3">
    <source>
        <dbReference type="Proteomes" id="UP000276834"/>
    </source>
</evidence>
<dbReference type="AlphaFoldDB" id="A0A3L8S0T5"/>
<dbReference type="EMBL" id="QUSF01000090">
    <property type="protein sequence ID" value="RLV93585.1"/>
    <property type="molecule type" value="Genomic_DNA"/>
</dbReference>
<name>A0A3L8S0T5_CHLGU</name>
<organism evidence="2 3">
    <name type="scientific">Chloebia gouldiae</name>
    <name type="common">Gouldian finch</name>
    <name type="synonym">Erythrura gouldiae</name>
    <dbReference type="NCBI Taxonomy" id="44316"/>
    <lineage>
        <taxon>Eukaryota</taxon>
        <taxon>Metazoa</taxon>
        <taxon>Chordata</taxon>
        <taxon>Craniata</taxon>
        <taxon>Vertebrata</taxon>
        <taxon>Euteleostomi</taxon>
        <taxon>Archelosauria</taxon>
        <taxon>Archosauria</taxon>
        <taxon>Dinosauria</taxon>
        <taxon>Saurischia</taxon>
        <taxon>Theropoda</taxon>
        <taxon>Coelurosauria</taxon>
        <taxon>Aves</taxon>
        <taxon>Neognathae</taxon>
        <taxon>Neoaves</taxon>
        <taxon>Telluraves</taxon>
        <taxon>Australaves</taxon>
        <taxon>Passeriformes</taxon>
        <taxon>Passeroidea</taxon>
        <taxon>Passeridae</taxon>
        <taxon>Chloebia</taxon>
    </lineage>
</organism>
<evidence type="ECO:0000256" key="1">
    <source>
        <dbReference type="SAM" id="MobiDB-lite"/>
    </source>
</evidence>
<comment type="caution">
    <text evidence="2">The sequence shown here is derived from an EMBL/GenBank/DDBJ whole genome shotgun (WGS) entry which is preliminary data.</text>
</comment>
<dbReference type="Proteomes" id="UP000276834">
    <property type="component" value="Unassembled WGS sequence"/>
</dbReference>